<reference evidence="7 8" key="1">
    <citation type="submission" date="2023-10" db="EMBL/GenBank/DDBJ databases">
        <title>Bacteria for the degradation of biodegradable plastic PBAT(Polybutylene adipate terephthalate).</title>
        <authorList>
            <person name="Weon H.-Y."/>
            <person name="Yeon J."/>
        </authorList>
    </citation>
    <scope>NUCLEOTIDE SEQUENCE [LARGE SCALE GENOMIC DNA]</scope>
    <source>
        <strain evidence="7 8">SBD 7-3</strain>
    </source>
</reference>
<keyword evidence="2" id="KW-0808">Transferase</keyword>
<evidence type="ECO:0000313" key="8">
    <source>
        <dbReference type="Proteomes" id="UP001303946"/>
    </source>
</evidence>
<dbReference type="CDD" id="cd14014">
    <property type="entry name" value="STKc_PknB_like"/>
    <property type="match status" value="1"/>
</dbReference>
<proteinExistence type="inferred from homology"/>
<dbReference type="SMART" id="SM00220">
    <property type="entry name" value="S_TKc"/>
    <property type="match status" value="1"/>
</dbReference>
<dbReference type="InterPro" id="IPR011009">
    <property type="entry name" value="Kinase-like_dom_sf"/>
</dbReference>
<dbReference type="PRINTS" id="PR01438">
    <property type="entry name" value="UNVRSLSTRESS"/>
</dbReference>
<dbReference type="InterPro" id="IPR006015">
    <property type="entry name" value="Universal_stress_UspA"/>
</dbReference>
<evidence type="ECO:0000256" key="2">
    <source>
        <dbReference type="ARBA" id="ARBA00022679"/>
    </source>
</evidence>
<accession>A0ABZ0CP76</accession>
<dbReference type="Proteomes" id="UP001303946">
    <property type="component" value="Chromosome"/>
</dbReference>
<dbReference type="InterPro" id="IPR008271">
    <property type="entry name" value="Ser/Thr_kinase_AS"/>
</dbReference>
<evidence type="ECO:0000256" key="1">
    <source>
        <dbReference type="ARBA" id="ARBA00008791"/>
    </source>
</evidence>
<gene>
    <name evidence="7" type="ORF">RXV79_17905</name>
</gene>
<keyword evidence="4 7" id="KW-0418">Kinase</keyword>
<dbReference type="PANTHER" id="PTHR43289:SF34">
    <property type="entry name" value="SERINE_THREONINE-PROTEIN KINASE YBDM-RELATED"/>
    <property type="match status" value="1"/>
</dbReference>
<name>A0ABZ0CP76_9BURK</name>
<dbReference type="EMBL" id="CP136336">
    <property type="protein sequence ID" value="WOB06790.1"/>
    <property type="molecule type" value="Genomic_DNA"/>
</dbReference>
<dbReference type="Pfam" id="PF00069">
    <property type="entry name" value="Pkinase"/>
    <property type="match status" value="1"/>
</dbReference>
<dbReference type="PANTHER" id="PTHR43289">
    <property type="entry name" value="MITOGEN-ACTIVATED PROTEIN KINASE KINASE KINASE 20-RELATED"/>
    <property type="match status" value="1"/>
</dbReference>
<dbReference type="Pfam" id="PF00582">
    <property type="entry name" value="Usp"/>
    <property type="match status" value="1"/>
</dbReference>
<comment type="similarity">
    <text evidence="1">Belongs to the universal stress protein A family.</text>
</comment>
<evidence type="ECO:0000313" key="7">
    <source>
        <dbReference type="EMBL" id="WOB06790.1"/>
    </source>
</evidence>
<dbReference type="RefSeq" id="WP_316699436.1">
    <property type="nucleotide sequence ID" value="NZ_CP136336.1"/>
</dbReference>
<keyword evidence="8" id="KW-1185">Reference proteome</keyword>
<dbReference type="PROSITE" id="PS00108">
    <property type="entry name" value="PROTEIN_KINASE_ST"/>
    <property type="match status" value="1"/>
</dbReference>
<dbReference type="CDD" id="cd00293">
    <property type="entry name" value="USP-like"/>
    <property type="match status" value="1"/>
</dbReference>
<dbReference type="PROSITE" id="PS50011">
    <property type="entry name" value="PROTEIN_KINASE_DOM"/>
    <property type="match status" value="1"/>
</dbReference>
<dbReference type="GO" id="GO:0016301">
    <property type="term" value="F:kinase activity"/>
    <property type="evidence" value="ECO:0007669"/>
    <property type="project" value="UniProtKB-KW"/>
</dbReference>
<evidence type="ECO:0000256" key="4">
    <source>
        <dbReference type="ARBA" id="ARBA00022777"/>
    </source>
</evidence>
<dbReference type="SUPFAM" id="SSF52402">
    <property type="entry name" value="Adenine nucleotide alpha hydrolases-like"/>
    <property type="match status" value="1"/>
</dbReference>
<feature type="domain" description="Protein kinase" evidence="6">
    <location>
        <begin position="34"/>
        <end position="298"/>
    </location>
</feature>
<sequence>MAAELDNPPSNFGAAAPATHPLRPLQAGELIDNFKLERHLHQGGMAHLWKVVDVSSDDPMDLIMKVPRILGGEDPASIVGFEVEQMILPKLSGPHVPRFVAKGDFTSQPYIVMERIPGDSLRPLLDEAPLPIPKIVDIGIKVATALHDLHRQHLVHLDVKPSNIMFRITGEAVLIDFGLSRHDQLPDLLDEEFELPMGTGPYISPEQVQFVRNDPRSDLFALGVILYHLTTGERPFGAPDSVRGLRERLYQDPVPPITLRKDCPPWLQEIILQALEPKPEERQQTGAQLAFQLQNPSQVPLTERAKKRERSGTMKRMSRWFSALGAEPNARASATTQLARSPILLAAVDVGHAETDLLEALRLTALRLLQTEPNARLACLAVMKTARIGMDELLEADGSSKHVNLLVQLKHWARPIAKEMKLDMQSGRITFHVLEAPDPATAIVDYARKNQVDHIVMGARSSGGLRRYLGSVSTEVTAQSECSVTVVRAPARSQ</sequence>
<keyword evidence="3" id="KW-0547">Nucleotide-binding</keyword>
<evidence type="ECO:0000256" key="3">
    <source>
        <dbReference type="ARBA" id="ARBA00022741"/>
    </source>
</evidence>
<dbReference type="InterPro" id="IPR000719">
    <property type="entry name" value="Prot_kinase_dom"/>
</dbReference>
<dbReference type="SUPFAM" id="SSF56112">
    <property type="entry name" value="Protein kinase-like (PK-like)"/>
    <property type="match status" value="1"/>
</dbReference>
<organism evidence="7 8">
    <name type="scientific">Piscinibacter gummiphilus</name>
    <dbReference type="NCBI Taxonomy" id="946333"/>
    <lineage>
        <taxon>Bacteria</taxon>
        <taxon>Pseudomonadati</taxon>
        <taxon>Pseudomonadota</taxon>
        <taxon>Betaproteobacteria</taxon>
        <taxon>Burkholderiales</taxon>
        <taxon>Sphaerotilaceae</taxon>
        <taxon>Piscinibacter</taxon>
    </lineage>
</organism>
<dbReference type="InterPro" id="IPR006016">
    <property type="entry name" value="UspA"/>
</dbReference>
<evidence type="ECO:0000259" key="6">
    <source>
        <dbReference type="PROSITE" id="PS50011"/>
    </source>
</evidence>
<keyword evidence="5" id="KW-0067">ATP-binding</keyword>
<dbReference type="Gene3D" id="1.10.510.10">
    <property type="entry name" value="Transferase(Phosphotransferase) domain 1"/>
    <property type="match status" value="1"/>
</dbReference>
<dbReference type="InterPro" id="IPR014729">
    <property type="entry name" value="Rossmann-like_a/b/a_fold"/>
</dbReference>
<dbReference type="Gene3D" id="3.30.200.20">
    <property type="entry name" value="Phosphorylase Kinase, domain 1"/>
    <property type="match status" value="1"/>
</dbReference>
<dbReference type="Gene3D" id="3.40.50.620">
    <property type="entry name" value="HUPs"/>
    <property type="match status" value="1"/>
</dbReference>
<evidence type="ECO:0000256" key="5">
    <source>
        <dbReference type="ARBA" id="ARBA00022840"/>
    </source>
</evidence>
<protein>
    <submittedName>
        <fullName evidence="7">Bifunctional serine/threonine-protein kinase/universal stress protein</fullName>
    </submittedName>
</protein>